<proteinExistence type="predicted"/>
<dbReference type="EMBL" id="SBJO01000142">
    <property type="protein sequence ID" value="KAF9762696.1"/>
    <property type="molecule type" value="Genomic_DNA"/>
</dbReference>
<organism evidence="1 2">
    <name type="scientific">Nosema granulosis</name>
    <dbReference type="NCBI Taxonomy" id="83296"/>
    <lineage>
        <taxon>Eukaryota</taxon>
        <taxon>Fungi</taxon>
        <taxon>Fungi incertae sedis</taxon>
        <taxon>Microsporidia</taxon>
        <taxon>Nosematidae</taxon>
        <taxon>Nosema</taxon>
    </lineage>
</organism>
<dbReference type="Proteomes" id="UP000740883">
    <property type="component" value="Unassembled WGS sequence"/>
</dbReference>
<name>A0A9P6GXS7_9MICR</name>
<sequence length="352" mass="41538">MNIFLFSIGIICSEDYKISTCGLFRHYCGDESVSGPFSLQNMAIQNTKEESQKTTGKFFYLNRDNTVVSSIVDYDAVRNIFLSESDERRNTLANINYNFLYYTNCTNKLNLNNYVSFIKEDDWCLILCKNSREVLRDLIGNGVLECTKGFASSLQKEILRFKIEDVNLNRFGRLEYFESLQKLYDSCKEFFLNEKLYINDVFDTFMKFFETKVCSSKNINGMKREDLVKALDCLKDFSRLCEYLRKPDEKYKYNMLTCYKYSNEQKIFVYKALEISFSKAMYFYAHENTLQLLTKDKKVLKRSFVKIRNDSIIIRLFDLSQQPVHYVKVRDGSKDILIDISEYNPLLNKSFL</sequence>
<comment type="caution">
    <text evidence="1">The sequence shown here is derived from an EMBL/GenBank/DDBJ whole genome shotgun (WGS) entry which is preliminary data.</text>
</comment>
<dbReference type="AlphaFoldDB" id="A0A9P6GXS7"/>
<protein>
    <submittedName>
        <fullName evidence="1">Uncharacterized protein</fullName>
    </submittedName>
</protein>
<evidence type="ECO:0000313" key="2">
    <source>
        <dbReference type="Proteomes" id="UP000740883"/>
    </source>
</evidence>
<accession>A0A9P6GXS7</accession>
<reference evidence="1 2" key="1">
    <citation type="journal article" date="2020" name="Genome Biol. Evol.">
        <title>Comparative genomics of strictly vertically transmitted, feminizing microsporidia endosymbionts of amphipod crustaceans.</title>
        <authorList>
            <person name="Cormier A."/>
            <person name="Chebbi M.A."/>
            <person name="Giraud I."/>
            <person name="Wattier R."/>
            <person name="Teixeira M."/>
            <person name="Gilbert C."/>
            <person name="Rigaud T."/>
            <person name="Cordaux R."/>
        </authorList>
    </citation>
    <scope>NUCLEOTIDE SEQUENCE [LARGE SCALE GENOMIC DNA]</scope>
    <source>
        <strain evidence="1 2">Ou3-Ou53</strain>
    </source>
</reference>
<evidence type="ECO:0000313" key="1">
    <source>
        <dbReference type="EMBL" id="KAF9762696.1"/>
    </source>
</evidence>
<gene>
    <name evidence="1" type="ORF">NGRA_1825</name>
</gene>
<keyword evidence="2" id="KW-1185">Reference proteome</keyword>